<sequence length="203" mass="24703">MTTKAENIINWFEHKRIRRWYSKELRIMWVKTFKNLNRTDKPLSRYTSPKESNIKNFKVKLIMEELPNYENLYIRDKIKYISSECRRYNTTIEDNTHWLFCIKNIVKIDNIIKEAILEIEIEKDIKTKFLNSNKNVATRMTNKLHHKTIVKIKEKIWLQSKIELQEYPISMISQSINTENLEDIAEKEENYINNNIRKWGELF</sequence>
<evidence type="ECO:0000313" key="2">
    <source>
        <dbReference type="Proteomes" id="UP000789405"/>
    </source>
</evidence>
<protein>
    <submittedName>
        <fullName evidence="1">12178_t:CDS:1</fullName>
    </submittedName>
</protein>
<feature type="non-terminal residue" evidence="1">
    <location>
        <position position="1"/>
    </location>
</feature>
<accession>A0A9N9JXD5</accession>
<gene>
    <name evidence="1" type="ORF">DERYTH_LOCUS23323</name>
</gene>
<comment type="caution">
    <text evidence="1">The sequence shown here is derived from an EMBL/GenBank/DDBJ whole genome shotgun (WGS) entry which is preliminary data.</text>
</comment>
<organism evidence="1 2">
    <name type="scientific">Dentiscutata erythropus</name>
    <dbReference type="NCBI Taxonomy" id="1348616"/>
    <lineage>
        <taxon>Eukaryota</taxon>
        <taxon>Fungi</taxon>
        <taxon>Fungi incertae sedis</taxon>
        <taxon>Mucoromycota</taxon>
        <taxon>Glomeromycotina</taxon>
        <taxon>Glomeromycetes</taxon>
        <taxon>Diversisporales</taxon>
        <taxon>Gigasporaceae</taxon>
        <taxon>Dentiscutata</taxon>
    </lineage>
</organism>
<dbReference type="EMBL" id="CAJVPY010035171">
    <property type="protein sequence ID" value="CAG8800758.1"/>
    <property type="molecule type" value="Genomic_DNA"/>
</dbReference>
<proteinExistence type="predicted"/>
<name>A0A9N9JXD5_9GLOM</name>
<evidence type="ECO:0000313" key="1">
    <source>
        <dbReference type="EMBL" id="CAG8800758.1"/>
    </source>
</evidence>
<reference evidence="1" key="1">
    <citation type="submission" date="2021-06" db="EMBL/GenBank/DDBJ databases">
        <authorList>
            <person name="Kallberg Y."/>
            <person name="Tangrot J."/>
            <person name="Rosling A."/>
        </authorList>
    </citation>
    <scope>NUCLEOTIDE SEQUENCE</scope>
    <source>
        <strain evidence="1">MA453B</strain>
    </source>
</reference>
<dbReference type="OrthoDB" id="10656115at2759"/>
<keyword evidence="2" id="KW-1185">Reference proteome</keyword>
<dbReference type="AlphaFoldDB" id="A0A9N9JXD5"/>
<dbReference type="Proteomes" id="UP000789405">
    <property type="component" value="Unassembled WGS sequence"/>
</dbReference>